<evidence type="ECO:0000313" key="3">
    <source>
        <dbReference type="Proteomes" id="UP000509791"/>
    </source>
</evidence>
<dbReference type="EMBL" id="LR822027">
    <property type="protein sequence ID" value="CAD0152020.1"/>
    <property type="molecule type" value="Genomic_DNA"/>
</dbReference>
<dbReference type="CDD" id="cd00093">
    <property type="entry name" value="HTH_XRE"/>
    <property type="match status" value="1"/>
</dbReference>
<organism evidence="2 3">
    <name type="scientific">Streptococcus thermophilus</name>
    <dbReference type="NCBI Taxonomy" id="1308"/>
    <lineage>
        <taxon>Bacteria</taxon>
        <taxon>Bacillati</taxon>
        <taxon>Bacillota</taxon>
        <taxon>Bacilli</taxon>
        <taxon>Lactobacillales</taxon>
        <taxon>Streptococcaceae</taxon>
        <taxon>Streptococcus</taxon>
    </lineage>
</organism>
<dbReference type="Proteomes" id="UP000509791">
    <property type="component" value="Chromosome"/>
</dbReference>
<dbReference type="InterPro" id="IPR001387">
    <property type="entry name" value="Cro/C1-type_HTH"/>
</dbReference>
<dbReference type="RefSeq" id="WP_179972502.1">
    <property type="nucleotide sequence ID" value="NZ_LR822020.1"/>
</dbReference>
<dbReference type="Pfam" id="PF01381">
    <property type="entry name" value="HTH_3"/>
    <property type="match status" value="1"/>
</dbReference>
<name>A0A8D6XT07_STRTR</name>
<gene>
    <name evidence="2" type="ORF">STHERMO_0778</name>
</gene>
<feature type="domain" description="HTH cro/C1-type" evidence="1">
    <location>
        <begin position="16"/>
        <end position="70"/>
    </location>
</feature>
<dbReference type="PROSITE" id="PS50943">
    <property type="entry name" value="HTH_CROC1"/>
    <property type="match status" value="1"/>
</dbReference>
<reference evidence="2 3" key="1">
    <citation type="submission" date="2020-06" db="EMBL/GenBank/DDBJ databases">
        <authorList>
            <person name="Chuat V."/>
        </authorList>
    </citation>
    <scope>NUCLEOTIDE SEQUENCE [LARGE SCALE GENOMIC DNA]</scope>
    <source>
        <strain evidence="2">STH_CIRM_998</strain>
    </source>
</reference>
<protein>
    <submittedName>
        <fullName evidence="2">Transcriptional regulator</fullName>
    </submittedName>
</protein>
<evidence type="ECO:0000313" key="2">
    <source>
        <dbReference type="EMBL" id="CAD0152020.1"/>
    </source>
</evidence>
<dbReference type="AlphaFoldDB" id="A0A8D6XT07"/>
<proteinExistence type="predicted"/>
<sequence length="306" mass="35991">MFEVLKPDKKEVGLRLRQVKNELGLSFSEFGRRLGVKKPTINAYVRGDNLAPLEVLEKVSKMYGKPVDWFYYGELTDYITSYIEKIGYGVFLKEHPSIPQKMEKELLRLKNNPRHDVTEKGGLIFDTHEISWDSETGYPNEGYLEDVFFELFEKISKEEIKERAKEYLTTRSNLSETKLTESVDYMVNNIYTAYHLVKDSKNLTNETIDKEIKDISEEIIKRANQDDKNPIQYDDSFLLGSLINILEDSQKTRRLLSNLSYELTNMPFSQFHEGYELVDVLQSLRPKLIELYNRTDYDDWSNWVEK</sequence>
<accession>A0A8D6XT07</accession>
<dbReference type="GO" id="GO:0003677">
    <property type="term" value="F:DNA binding"/>
    <property type="evidence" value="ECO:0007669"/>
    <property type="project" value="InterPro"/>
</dbReference>
<dbReference type="SMART" id="SM00530">
    <property type="entry name" value="HTH_XRE"/>
    <property type="match status" value="1"/>
</dbReference>
<dbReference type="Gene3D" id="1.10.260.40">
    <property type="entry name" value="lambda repressor-like DNA-binding domains"/>
    <property type="match status" value="1"/>
</dbReference>
<dbReference type="SUPFAM" id="SSF47413">
    <property type="entry name" value="lambda repressor-like DNA-binding domains"/>
    <property type="match status" value="1"/>
</dbReference>
<evidence type="ECO:0000259" key="1">
    <source>
        <dbReference type="PROSITE" id="PS50943"/>
    </source>
</evidence>
<dbReference type="InterPro" id="IPR010982">
    <property type="entry name" value="Lambda_DNA-bd_dom_sf"/>
</dbReference>